<keyword evidence="1" id="KW-0472">Membrane</keyword>
<comment type="caution">
    <text evidence="3">The sequence shown here is derived from an EMBL/GenBank/DDBJ whole genome shotgun (WGS) entry which is preliminary data.</text>
</comment>
<keyword evidence="1" id="KW-0812">Transmembrane</keyword>
<evidence type="ECO:0000256" key="2">
    <source>
        <dbReference type="SAM" id="SignalP"/>
    </source>
</evidence>
<name>A0ABQ0DWV5_9EUKA</name>
<dbReference type="Proteomes" id="UP001628156">
    <property type="component" value="Unassembled WGS sequence"/>
</dbReference>
<evidence type="ECO:0000313" key="4">
    <source>
        <dbReference type="Proteomes" id="UP001628156"/>
    </source>
</evidence>
<dbReference type="PANTHER" id="PTHR37049:SF4">
    <property type="entry name" value="RHODANESE DOMAIN-CONTAINING PROTEIN"/>
    <property type="match status" value="1"/>
</dbReference>
<feature type="chain" id="PRO_5045517027" evidence="2">
    <location>
        <begin position="20"/>
        <end position="684"/>
    </location>
</feature>
<dbReference type="PANTHER" id="PTHR37049">
    <property type="entry name" value="PEPTIDASE S41 FAMILY PROTEIN"/>
    <property type="match status" value="1"/>
</dbReference>
<dbReference type="InterPro" id="IPR052766">
    <property type="entry name" value="S41A_metabolite_peptidase"/>
</dbReference>
<organism evidence="3 4">
    <name type="scientific">Entamoeba nuttalli</name>
    <dbReference type="NCBI Taxonomy" id="412467"/>
    <lineage>
        <taxon>Eukaryota</taxon>
        <taxon>Amoebozoa</taxon>
        <taxon>Evosea</taxon>
        <taxon>Archamoebae</taxon>
        <taxon>Mastigamoebida</taxon>
        <taxon>Entamoebidae</taxon>
        <taxon>Entamoeba</taxon>
    </lineage>
</organism>
<protein>
    <submittedName>
        <fullName evidence="3">Uncharacterized protein</fullName>
    </submittedName>
</protein>
<accession>A0ABQ0DWV5</accession>
<evidence type="ECO:0000313" key="3">
    <source>
        <dbReference type="EMBL" id="GAB1227334.1"/>
    </source>
</evidence>
<evidence type="ECO:0000256" key="1">
    <source>
        <dbReference type="SAM" id="Phobius"/>
    </source>
</evidence>
<reference evidence="3 4" key="1">
    <citation type="journal article" date="2019" name="PLoS Negl. Trop. Dis.">
        <title>Whole genome sequencing of Entamoeba nuttalli reveals mammalian host-related molecular signatures and a novel octapeptide-repeat surface protein.</title>
        <authorList>
            <person name="Tanaka M."/>
            <person name="Makiuchi T."/>
            <person name="Komiyama T."/>
            <person name="Shiina T."/>
            <person name="Osaki K."/>
            <person name="Tachibana H."/>
        </authorList>
    </citation>
    <scope>NUCLEOTIDE SEQUENCE [LARGE SCALE GENOMIC DNA]</scope>
    <source>
        <strain evidence="3 4">P19-061405</strain>
    </source>
</reference>
<dbReference type="EMBL" id="BAAFRS010000333">
    <property type="protein sequence ID" value="GAB1227334.1"/>
    <property type="molecule type" value="Genomic_DNA"/>
</dbReference>
<proteinExistence type="predicted"/>
<feature type="signal peptide" evidence="2">
    <location>
        <begin position="1"/>
        <end position="19"/>
    </location>
</feature>
<dbReference type="SUPFAM" id="SSF52096">
    <property type="entry name" value="ClpP/crotonase"/>
    <property type="match status" value="1"/>
</dbReference>
<keyword evidence="2" id="KW-0732">Signal</keyword>
<gene>
    <name evidence="3" type="ORF">ENUP19_0333G0003</name>
</gene>
<keyword evidence="1" id="KW-1133">Transmembrane helix</keyword>
<keyword evidence="4" id="KW-1185">Reference proteome</keyword>
<dbReference type="InterPro" id="IPR029045">
    <property type="entry name" value="ClpP/crotonase-like_dom_sf"/>
</dbReference>
<feature type="transmembrane region" description="Helical" evidence="1">
    <location>
        <begin position="663"/>
        <end position="683"/>
    </location>
</feature>
<sequence>MNTLILVFIITSFGKQCNEYKETQEDTVDSAFECINTFKTTEKENVDIITGLKEFLESYVYKDILKNPPQPSFSDHYYEKVDIDSELNKINTKTTQMYDFYSEIYKLLVLTRDSHLSFTIDEDINTAKLELTYFYYFLPFVINIERDKKMYLIPITEIGGFKIKYQQELVYNMNQEVKTINGKDPFTIIREFGKKYIGLKCPHAQFTHSKASLSFGSLSSTPLPKDYLKTPITITWKNGVNITISYSILKIQSHDISTRKLLKGEQPKYGIKRPLIPLEIKERNQIHNRLKIKKEIKEQYISDDRNVYCLFSDNNINTFIIESFYPEESYVKSYEKTISKCIDLFDSNKYPIQVILPKNGGGNAIYSQWVQKILASYVDVNDIESGRISEFTEIVLKAGYGSVLFNPKTCEQREQYVNPKTLGQWYTNPRIIKYGDIEHKVSQPSSENWEEMKVMKNKRKPTEIIIYTDSFCYSACSEVTKGLKEWGSAILVGFDGDPNGKDDEFEVGLSPTAVMSVNEVLEDNIFTHYGYDLGISILESYRYNYNYNETIPREFLPDIIDERVNIYEYSDRKINEFEDETKRIIEKYQTKCNPKNKRLVKRDEKCDLEIKIQHGHGGYVCGDNGEWSTKCVLSYCDDGYKFDSINMICILDPCEHQLPSSSGVFNSFSLNLSFLFIIIFLFFL</sequence>